<reference evidence="3" key="1">
    <citation type="submission" date="2021-02" db="EMBL/GenBank/DDBJ databases">
        <authorList>
            <person name="Dougan E. K."/>
            <person name="Rhodes N."/>
            <person name="Thang M."/>
            <person name="Chan C."/>
        </authorList>
    </citation>
    <scope>NUCLEOTIDE SEQUENCE</scope>
</reference>
<dbReference type="InterPro" id="IPR019734">
    <property type="entry name" value="TPR_rpt"/>
</dbReference>
<gene>
    <name evidence="3" type="ORF">SNAT2548_LOCUS20372</name>
</gene>
<dbReference type="SMART" id="SM00028">
    <property type="entry name" value="TPR"/>
    <property type="match status" value="2"/>
</dbReference>
<accession>A0A812Q3N3</accession>
<evidence type="ECO:0008006" key="5">
    <source>
        <dbReference type="Google" id="ProtNLM"/>
    </source>
</evidence>
<keyword evidence="4" id="KW-1185">Reference proteome</keyword>
<feature type="compositionally biased region" description="Basic and acidic residues" evidence="1">
    <location>
        <begin position="432"/>
        <end position="446"/>
    </location>
</feature>
<organism evidence="3 4">
    <name type="scientific">Symbiodinium natans</name>
    <dbReference type="NCBI Taxonomy" id="878477"/>
    <lineage>
        <taxon>Eukaryota</taxon>
        <taxon>Sar</taxon>
        <taxon>Alveolata</taxon>
        <taxon>Dinophyceae</taxon>
        <taxon>Suessiales</taxon>
        <taxon>Symbiodiniaceae</taxon>
        <taxon>Symbiodinium</taxon>
    </lineage>
</organism>
<dbReference type="SUPFAM" id="SSF48452">
    <property type="entry name" value="TPR-like"/>
    <property type="match status" value="1"/>
</dbReference>
<dbReference type="EMBL" id="CAJNDS010002208">
    <property type="protein sequence ID" value="CAE7372980.1"/>
    <property type="molecule type" value="Genomic_DNA"/>
</dbReference>
<evidence type="ECO:0000256" key="2">
    <source>
        <dbReference type="SAM" id="SignalP"/>
    </source>
</evidence>
<sequence>MAVAEALPDRPHRRLRRLVSWTCLVLGAGVSLTGDSGGSGGSGFTLPRRAVGIAHLLVLPKVAEAIEDAGVPGGPTEADVSSMQSALSAVQRIGDFPSKSALATAEQELTQLLSRWRVLAVSANEVPAILRRRAYVHLRGGRLQEALADLDEALRLCEASKTDPIVLYDEMPKVLVSRGNVLRAMQRWDAAVLDYDRAAQLFGEPLEDLELLEGRAKAKVGQAQFLSASEDFEAAAALLRSAGRRPEAEIADERSAVALLGEDLAKAEEGFVGVIRRCVGLMSQDMALLQRVVQADSDARMAMVAISWHKGETEIAETYWRDGCDRLNILAAEAQGKNLALGFANGDIYNCTRYTSDFDWIREAQGWPKEAISWFQDFLQRRPGEAPRDSYLQDLMAGKKPGEGSTLMDLALASDAFRRSDPLADLQKNLKRQPELDRQRQTAERR</sequence>
<feature type="region of interest" description="Disordered" evidence="1">
    <location>
        <begin position="427"/>
        <end position="446"/>
    </location>
</feature>
<dbReference type="Proteomes" id="UP000604046">
    <property type="component" value="Unassembled WGS sequence"/>
</dbReference>
<dbReference type="OrthoDB" id="431896at2759"/>
<dbReference type="Gene3D" id="1.25.40.10">
    <property type="entry name" value="Tetratricopeptide repeat domain"/>
    <property type="match status" value="1"/>
</dbReference>
<evidence type="ECO:0000313" key="3">
    <source>
        <dbReference type="EMBL" id="CAE7372980.1"/>
    </source>
</evidence>
<feature type="chain" id="PRO_5032312764" description="Tetratricopeptide repeat protein" evidence="2">
    <location>
        <begin position="34"/>
        <end position="446"/>
    </location>
</feature>
<feature type="signal peptide" evidence="2">
    <location>
        <begin position="1"/>
        <end position="33"/>
    </location>
</feature>
<keyword evidence="2" id="KW-0732">Signal</keyword>
<dbReference type="AlphaFoldDB" id="A0A812Q3N3"/>
<dbReference type="InterPro" id="IPR011990">
    <property type="entry name" value="TPR-like_helical_dom_sf"/>
</dbReference>
<comment type="caution">
    <text evidence="3">The sequence shown here is derived from an EMBL/GenBank/DDBJ whole genome shotgun (WGS) entry which is preliminary data.</text>
</comment>
<protein>
    <recommendedName>
        <fullName evidence="5">Tetratricopeptide repeat protein</fullName>
    </recommendedName>
</protein>
<evidence type="ECO:0000313" key="4">
    <source>
        <dbReference type="Proteomes" id="UP000604046"/>
    </source>
</evidence>
<evidence type="ECO:0000256" key="1">
    <source>
        <dbReference type="SAM" id="MobiDB-lite"/>
    </source>
</evidence>
<name>A0A812Q3N3_9DINO</name>
<proteinExistence type="predicted"/>